<keyword evidence="3" id="KW-1185">Reference proteome</keyword>
<sequence length="125" mass="14158">MLDVCRRQIESSECTGYGGADLVRQNTYLISGNDSYDPHNSQNKESQFENDRKNLSESLIGQSEKRVKLSVDEMLSNPPVSNGHETYFDSLDFQGLNFPCVDESLVVSVAIIDDLEYIYKIKNCH</sequence>
<evidence type="ECO:0000313" key="3">
    <source>
        <dbReference type="Proteomes" id="UP001152888"/>
    </source>
</evidence>
<evidence type="ECO:0000313" key="2">
    <source>
        <dbReference type="EMBL" id="CAH2014015.1"/>
    </source>
</evidence>
<reference evidence="2" key="1">
    <citation type="submission" date="2022-03" db="EMBL/GenBank/DDBJ databases">
        <authorList>
            <person name="Sayadi A."/>
        </authorList>
    </citation>
    <scope>NUCLEOTIDE SEQUENCE</scope>
</reference>
<proteinExistence type="predicted"/>
<protein>
    <submittedName>
        <fullName evidence="2">Uncharacterized protein</fullName>
    </submittedName>
</protein>
<evidence type="ECO:0000256" key="1">
    <source>
        <dbReference type="SAM" id="MobiDB-lite"/>
    </source>
</evidence>
<name>A0A9P0Q8C2_ACAOB</name>
<dbReference type="Proteomes" id="UP001152888">
    <property type="component" value="Unassembled WGS sequence"/>
</dbReference>
<comment type="caution">
    <text evidence="2">The sequence shown here is derived from an EMBL/GenBank/DDBJ whole genome shotgun (WGS) entry which is preliminary data.</text>
</comment>
<dbReference type="EMBL" id="CAKOFQ010008409">
    <property type="protein sequence ID" value="CAH2014015.1"/>
    <property type="molecule type" value="Genomic_DNA"/>
</dbReference>
<feature type="region of interest" description="Disordered" evidence="1">
    <location>
        <begin position="31"/>
        <end position="54"/>
    </location>
</feature>
<accession>A0A9P0Q8C2</accession>
<feature type="compositionally biased region" description="Polar residues" evidence="1">
    <location>
        <begin position="31"/>
        <end position="45"/>
    </location>
</feature>
<dbReference type="AlphaFoldDB" id="A0A9P0Q8C2"/>
<gene>
    <name evidence="2" type="ORF">ACAOBT_LOCUS33828</name>
</gene>
<organism evidence="2 3">
    <name type="scientific">Acanthoscelides obtectus</name>
    <name type="common">Bean weevil</name>
    <name type="synonym">Bruchus obtectus</name>
    <dbReference type="NCBI Taxonomy" id="200917"/>
    <lineage>
        <taxon>Eukaryota</taxon>
        <taxon>Metazoa</taxon>
        <taxon>Ecdysozoa</taxon>
        <taxon>Arthropoda</taxon>
        <taxon>Hexapoda</taxon>
        <taxon>Insecta</taxon>
        <taxon>Pterygota</taxon>
        <taxon>Neoptera</taxon>
        <taxon>Endopterygota</taxon>
        <taxon>Coleoptera</taxon>
        <taxon>Polyphaga</taxon>
        <taxon>Cucujiformia</taxon>
        <taxon>Chrysomeloidea</taxon>
        <taxon>Chrysomelidae</taxon>
        <taxon>Bruchinae</taxon>
        <taxon>Bruchini</taxon>
        <taxon>Acanthoscelides</taxon>
    </lineage>
</organism>